<name>A0A1T4WZ35_9BACT</name>
<sequence>MKTPPEDHDLIRWLDGEMSATELERFTARLETDSALKAEAEFMQRMCADVRSALPAEMPVPYGDFFNSQIQVRLTQETVGSSSVLTGERASWLDWFRLPSFVTAAAVAVAVVTAGVMIVRQPSEVGNSLVLSSYAPNGKVQVSSYQSAEAQATVLVLDGLEAIPADRKIVGYHIDRSEMNTEMAATTLYGSGGEVLVVSTDSRNQPRLLAAAMTR</sequence>
<dbReference type="OrthoDB" id="188729at2"/>
<dbReference type="AlphaFoldDB" id="A0A1T4WZ35"/>
<evidence type="ECO:0000313" key="1">
    <source>
        <dbReference type="EMBL" id="SKA82610.1"/>
    </source>
</evidence>
<proteinExistence type="predicted"/>
<gene>
    <name evidence="1" type="ORF">SAMN02745166_00935</name>
</gene>
<dbReference type="EMBL" id="FUYE01000002">
    <property type="protein sequence ID" value="SKA82610.1"/>
    <property type="molecule type" value="Genomic_DNA"/>
</dbReference>
<dbReference type="STRING" id="48467.SAMN02745166_00935"/>
<protein>
    <submittedName>
        <fullName evidence="1">Uncharacterized protein</fullName>
    </submittedName>
</protein>
<organism evidence="1 2">
    <name type="scientific">Prosthecobacter debontii</name>
    <dbReference type="NCBI Taxonomy" id="48467"/>
    <lineage>
        <taxon>Bacteria</taxon>
        <taxon>Pseudomonadati</taxon>
        <taxon>Verrucomicrobiota</taxon>
        <taxon>Verrucomicrobiia</taxon>
        <taxon>Verrucomicrobiales</taxon>
        <taxon>Verrucomicrobiaceae</taxon>
        <taxon>Prosthecobacter</taxon>
    </lineage>
</organism>
<dbReference type="Proteomes" id="UP000190774">
    <property type="component" value="Unassembled WGS sequence"/>
</dbReference>
<dbReference type="RefSeq" id="WP_078812127.1">
    <property type="nucleotide sequence ID" value="NZ_FUYE01000002.1"/>
</dbReference>
<accession>A0A1T4WZ35</accession>
<reference evidence="2" key="1">
    <citation type="submission" date="2017-02" db="EMBL/GenBank/DDBJ databases">
        <authorList>
            <person name="Varghese N."/>
            <person name="Submissions S."/>
        </authorList>
    </citation>
    <scope>NUCLEOTIDE SEQUENCE [LARGE SCALE GENOMIC DNA]</scope>
    <source>
        <strain evidence="2">ATCC 700200</strain>
    </source>
</reference>
<evidence type="ECO:0000313" key="2">
    <source>
        <dbReference type="Proteomes" id="UP000190774"/>
    </source>
</evidence>
<keyword evidence="2" id="KW-1185">Reference proteome</keyword>